<feature type="transmembrane region" description="Helical" evidence="1">
    <location>
        <begin position="32"/>
        <end position="54"/>
    </location>
</feature>
<dbReference type="AlphaFoldDB" id="A0A229RHD3"/>
<gene>
    <name evidence="2" type="ORF">CFP75_29295</name>
</gene>
<evidence type="ECO:0000313" key="3">
    <source>
        <dbReference type="Proteomes" id="UP000215563"/>
    </source>
</evidence>
<evidence type="ECO:0000256" key="1">
    <source>
        <dbReference type="SAM" id="Phobius"/>
    </source>
</evidence>
<comment type="caution">
    <text evidence="2">The sequence shown here is derived from an EMBL/GenBank/DDBJ whole genome shotgun (WGS) entry which is preliminary data.</text>
</comment>
<name>A0A229RHD3_AMYAL</name>
<accession>A0A229RHD3</accession>
<keyword evidence="1" id="KW-0812">Transmembrane</keyword>
<feature type="transmembrane region" description="Helical" evidence="1">
    <location>
        <begin position="61"/>
        <end position="80"/>
    </location>
</feature>
<dbReference type="EMBL" id="NMQU01000095">
    <property type="protein sequence ID" value="OXM45995.1"/>
    <property type="molecule type" value="Genomic_DNA"/>
</dbReference>
<dbReference type="Proteomes" id="UP000215563">
    <property type="component" value="Unassembled WGS sequence"/>
</dbReference>
<organism evidence="2 3">
    <name type="scientific">Amycolatopsis alba DSM 44262</name>
    <dbReference type="NCBI Taxonomy" id="1125972"/>
    <lineage>
        <taxon>Bacteria</taxon>
        <taxon>Bacillati</taxon>
        <taxon>Actinomycetota</taxon>
        <taxon>Actinomycetes</taxon>
        <taxon>Pseudonocardiales</taxon>
        <taxon>Pseudonocardiaceae</taxon>
        <taxon>Amycolatopsis</taxon>
    </lineage>
</organism>
<evidence type="ECO:0000313" key="2">
    <source>
        <dbReference type="EMBL" id="OXM45995.1"/>
    </source>
</evidence>
<sequence length="192" mass="20347">MAFAGMPLLYGLAWGLAWLTGLLPGVPWLYPVLVVLVCALPAAGNVVPSTVAVVGSDRHPTVILSAVAVLIAAIGFVIIAPGHALAARGDVETCAVERFDRQSTWDGGRDSFAVLACPSGRSSTTSTTFDLDVGERIEVAFHPDDAGLSLLVRRPLLDVVQRVAWASALVVMVSHVASGLWWLRGRRRASPR</sequence>
<keyword evidence="1" id="KW-0472">Membrane</keyword>
<feature type="transmembrane region" description="Helical" evidence="1">
    <location>
        <begin position="7"/>
        <end position="26"/>
    </location>
</feature>
<keyword evidence="3" id="KW-1185">Reference proteome</keyword>
<feature type="transmembrane region" description="Helical" evidence="1">
    <location>
        <begin position="163"/>
        <end position="183"/>
    </location>
</feature>
<reference evidence="2 3" key="1">
    <citation type="submission" date="2017-07" db="EMBL/GenBank/DDBJ databases">
        <title>Amycolatopsis alba DSM 44262 Genome sequencing and assembly.</title>
        <authorList>
            <person name="Kaur N."/>
            <person name="Mayilraj S."/>
        </authorList>
    </citation>
    <scope>NUCLEOTIDE SEQUENCE [LARGE SCALE GENOMIC DNA]</scope>
    <source>
        <strain evidence="2 3">DSM 44262</strain>
    </source>
</reference>
<proteinExistence type="predicted"/>
<keyword evidence="1" id="KW-1133">Transmembrane helix</keyword>
<protein>
    <submittedName>
        <fullName evidence="2">Uncharacterized protein</fullName>
    </submittedName>
</protein>